<dbReference type="Proteomes" id="UP001148203">
    <property type="component" value="Unassembled WGS sequence"/>
</dbReference>
<accession>A0ABT5NVP6</accession>
<dbReference type="Gene3D" id="2.30.29.190">
    <property type="match status" value="1"/>
</dbReference>
<proteinExistence type="predicted"/>
<dbReference type="EMBL" id="JAMDGY010000053">
    <property type="protein sequence ID" value="MDD0992212.1"/>
    <property type="molecule type" value="Genomic_DNA"/>
</dbReference>
<sequence>MTTLSQALHTCDMLLVDGLHAFEFTRRDDGLQVECMDGNKFKRWFFTAAQVIEARADGPDWLINADQSEHRLVCMSAFCAPDEDDDETPADAPAND</sequence>
<name>A0ABT5NVP6_9PSED</name>
<comment type="caution">
    <text evidence="2">The sequence shown here is derived from an EMBL/GenBank/DDBJ whole genome shotgun (WGS) entry which is preliminary data.</text>
</comment>
<reference evidence="2 3" key="1">
    <citation type="submission" date="2022-05" db="EMBL/GenBank/DDBJ databases">
        <title>Novel Pseudomonas spp. Isolated from a Rainbow Trout Aquaculture Facility.</title>
        <authorList>
            <person name="Testerman T."/>
            <person name="Graf J."/>
        </authorList>
    </citation>
    <scope>NUCLEOTIDE SEQUENCE [LARGE SCALE GENOMIC DNA]</scope>
    <source>
        <strain evidence="2 3">ID681</strain>
    </source>
</reference>
<organism evidence="2 3">
    <name type="scientific">Pseudomonas fontis</name>
    <dbReference type="NCBI Taxonomy" id="2942633"/>
    <lineage>
        <taxon>Bacteria</taxon>
        <taxon>Pseudomonadati</taxon>
        <taxon>Pseudomonadota</taxon>
        <taxon>Gammaproteobacteria</taxon>
        <taxon>Pseudomonadales</taxon>
        <taxon>Pseudomonadaceae</taxon>
        <taxon>Pseudomonas</taxon>
    </lineage>
</organism>
<dbReference type="InterPro" id="IPR041081">
    <property type="entry name" value="DUF5629"/>
</dbReference>
<dbReference type="RefSeq" id="WP_273911697.1">
    <property type="nucleotide sequence ID" value="NZ_JAMDGX010000044.1"/>
</dbReference>
<keyword evidence="3" id="KW-1185">Reference proteome</keyword>
<gene>
    <name evidence="2" type="ORF">M5G11_16890</name>
</gene>
<evidence type="ECO:0000313" key="3">
    <source>
        <dbReference type="Proteomes" id="UP001148203"/>
    </source>
</evidence>
<protein>
    <submittedName>
        <fullName evidence="2">DUF5629 family protein</fullName>
    </submittedName>
</protein>
<evidence type="ECO:0000313" key="2">
    <source>
        <dbReference type="EMBL" id="MDD0992212.1"/>
    </source>
</evidence>
<evidence type="ECO:0000259" key="1">
    <source>
        <dbReference type="Pfam" id="PF18629"/>
    </source>
</evidence>
<dbReference type="Pfam" id="PF18629">
    <property type="entry name" value="DUF5629"/>
    <property type="match status" value="1"/>
</dbReference>
<feature type="domain" description="DUF5629" evidence="1">
    <location>
        <begin position="31"/>
        <end position="78"/>
    </location>
</feature>